<evidence type="ECO:0000256" key="1">
    <source>
        <dbReference type="SAM" id="MobiDB-lite"/>
    </source>
</evidence>
<feature type="compositionally biased region" description="Low complexity" evidence="1">
    <location>
        <begin position="43"/>
        <end position="62"/>
    </location>
</feature>
<evidence type="ECO:0000313" key="2">
    <source>
        <dbReference type="EMBL" id="KAJ8415423.1"/>
    </source>
</evidence>
<gene>
    <name evidence="2" type="ORF">AAFF_G00424030</name>
</gene>
<dbReference type="AlphaFoldDB" id="A0AAD7X082"/>
<evidence type="ECO:0000313" key="3">
    <source>
        <dbReference type="Proteomes" id="UP001221898"/>
    </source>
</evidence>
<comment type="caution">
    <text evidence="2">The sequence shown here is derived from an EMBL/GenBank/DDBJ whole genome shotgun (WGS) entry which is preliminary data.</text>
</comment>
<dbReference type="EMBL" id="JAINUG010000009">
    <property type="protein sequence ID" value="KAJ8415423.1"/>
    <property type="molecule type" value="Genomic_DNA"/>
</dbReference>
<accession>A0AAD7X082</accession>
<protein>
    <submittedName>
        <fullName evidence="2">Uncharacterized protein</fullName>
    </submittedName>
</protein>
<feature type="compositionally biased region" description="Pro residues" evidence="1">
    <location>
        <begin position="98"/>
        <end position="107"/>
    </location>
</feature>
<keyword evidence="3" id="KW-1185">Reference proteome</keyword>
<sequence>MRRRRVCGKLANPVAVASIRFHDEWRGLDVTETQRGGCRSQETRGAAASAATVRRGGSSSARSHGRHTGPVPACQGGERGQGETRALALIHPRRAGLPKPPLSPPPRGRLELGGAAPKRSHRSQTAYGGAEDER</sequence>
<reference evidence="2" key="1">
    <citation type="journal article" date="2023" name="Science">
        <title>Genome structures resolve the early diversification of teleost fishes.</title>
        <authorList>
            <person name="Parey E."/>
            <person name="Louis A."/>
            <person name="Montfort J."/>
            <person name="Bouchez O."/>
            <person name="Roques C."/>
            <person name="Iampietro C."/>
            <person name="Lluch J."/>
            <person name="Castinel A."/>
            <person name="Donnadieu C."/>
            <person name="Desvignes T."/>
            <person name="Floi Bucao C."/>
            <person name="Jouanno E."/>
            <person name="Wen M."/>
            <person name="Mejri S."/>
            <person name="Dirks R."/>
            <person name="Jansen H."/>
            <person name="Henkel C."/>
            <person name="Chen W.J."/>
            <person name="Zahm M."/>
            <person name="Cabau C."/>
            <person name="Klopp C."/>
            <person name="Thompson A.W."/>
            <person name="Robinson-Rechavi M."/>
            <person name="Braasch I."/>
            <person name="Lecointre G."/>
            <person name="Bobe J."/>
            <person name="Postlethwait J.H."/>
            <person name="Berthelot C."/>
            <person name="Roest Crollius H."/>
            <person name="Guiguen Y."/>
        </authorList>
    </citation>
    <scope>NUCLEOTIDE SEQUENCE</scope>
    <source>
        <strain evidence="2">NC1722</strain>
    </source>
</reference>
<feature type="region of interest" description="Disordered" evidence="1">
    <location>
        <begin position="32"/>
        <end position="134"/>
    </location>
</feature>
<dbReference type="Proteomes" id="UP001221898">
    <property type="component" value="Unassembled WGS sequence"/>
</dbReference>
<proteinExistence type="predicted"/>
<name>A0AAD7X082_9TELE</name>
<organism evidence="2 3">
    <name type="scientific">Aldrovandia affinis</name>
    <dbReference type="NCBI Taxonomy" id="143900"/>
    <lineage>
        <taxon>Eukaryota</taxon>
        <taxon>Metazoa</taxon>
        <taxon>Chordata</taxon>
        <taxon>Craniata</taxon>
        <taxon>Vertebrata</taxon>
        <taxon>Euteleostomi</taxon>
        <taxon>Actinopterygii</taxon>
        <taxon>Neopterygii</taxon>
        <taxon>Teleostei</taxon>
        <taxon>Notacanthiformes</taxon>
        <taxon>Halosauridae</taxon>
        <taxon>Aldrovandia</taxon>
    </lineage>
</organism>